<dbReference type="Proteomes" id="UP001283361">
    <property type="component" value="Unassembled WGS sequence"/>
</dbReference>
<accession>A0AAE0YPM7</accession>
<evidence type="ECO:0000313" key="1">
    <source>
        <dbReference type="EMBL" id="KAK3753393.1"/>
    </source>
</evidence>
<name>A0AAE0YPM7_9GAST</name>
<organism evidence="1 2">
    <name type="scientific">Elysia crispata</name>
    <name type="common">lettuce slug</name>
    <dbReference type="NCBI Taxonomy" id="231223"/>
    <lineage>
        <taxon>Eukaryota</taxon>
        <taxon>Metazoa</taxon>
        <taxon>Spiralia</taxon>
        <taxon>Lophotrochozoa</taxon>
        <taxon>Mollusca</taxon>
        <taxon>Gastropoda</taxon>
        <taxon>Heterobranchia</taxon>
        <taxon>Euthyneura</taxon>
        <taxon>Panpulmonata</taxon>
        <taxon>Sacoglossa</taxon>
        <taxon>Placobranchoidea</taxon>
        <taxon>Plakobranchidae</taxon>
        <taxon>Elysia</taxon>
    </lineage>
</organism>
<comment type="caution">
    <text evidence="1">The sequence shown here is derived from an EMBL/GenBank/DDBJ whole genome shotgun (WGS) entry which is preliminary data.</text>
</comment>
<keyword evidence="2" id="KW-1185">Reference proteome</keyword>
<gene>
    <name evidence="1" type="ORF">RRG08_005981</name>
</gene>
<evidence type="ECO:0000313" key="2">
    <source>
        <dbReference type="Proteomes" id="UP001283361"/>
    </source>
</evidence>
<protein>
    <submittedName>
        <fullName evidence="1">Uncharacterized protein</fullName>
    </submittedName>
</protein>
<sequence length="172" mass="18835">MRLFGNTVAPIAGHISLCLQGMRCNLGSPLSPEVILYSQGAPCGQLLKLALGSSRKSQERTSWSQITGGALSNLFWSFQTSPKVQEKLVSALHNACRSVSVTFGLGSPRQVGDGGHCEPLIYADIRERRRGPCVCVSIYRGNERRYGRALLALSRSTSLCSYKDYVGRLKKR</sequence>
<dbReference type="AlphaFoldDB" id="A0AAE0YPM7"/>
<dbReference type="EMBL" id="JAWDGP010005713">
    <property type="protein sequence ID" value="KAK3753393.1"/>
    <property type="molecule type" value="Genomic_DNA"/>
</dbReference>
<proteinExistence type="predicted"/>
<reference evidence="1" key="1">
    <citation type="journal article" date="2023" name="G3 (Bethesda)">
        <title>A reference genome for the long-term kleptoplast-retaining sea slug Elysia crispata morphotype clarki.</title>
        <authorList>
            <person name="Eastman K.E."/>
            <person name="Pendleton A.L."/>
            <person name="Shaikh M.A."/>
            <person name="Suttiyut T."/>
            <person name="Ogas R."/>
            <person name="Tomko P."/>
            <person name="Gavelis G."/>
            <person name="Widhalm J.R."/>
            <person name="Wisecaver J.H."/>
        </authorList>
    </citation>
    <scope>NUCLEOTIDE SEQUENCE</scope>
    <source>
        <strain evidence="1">ECLA1</strain>
    </source>
</reference>